<dbReference type="AlphaFoldDB" id="A0A9W5W7W8"/>
<dbReference type="PIRSF" id="PIRSF002599">
    <property type="entry name" value="Cold_shock_A"/>
    <property type="match status" value="1"/>
</dbReference>
<proteinExistence type="predicted"/>
<feature type="transmembrane region" description="Helical" evidence="1">
    <location>
        <begin position="36"/>
        <end position="54"/>
    </location>
</feature>
<keyword evidence="1" id="KW-1133">Transmembrane helix</keyword>
<dbReference type="RefSeq" id="WP_036586279.1">
    <property type="nucleotide sequence ID" value="NZ_KK082215.1"/>
</dbReference>
<dbReference type="EMBL" id="JFHU01000044">
    <property type="protein sequence ID" value="EXX91013.1"/>
    <property type="molecule type" value="Genomic_DNA"/>
</dbReference>
<dbReference type="Pfam" id="PF06961">
    <property type="entry name" value="DUF1294"/>
    <property type="match status" value="1"/>
</dbReference>
<evidence type="ECO:0000256" key="1">
    <source>
        <dbReference type="SAM" id="Phobius"/>
    </source>
</evidence>
<evidence type="ECO:0000313" key="3">
    <source>
        <dbReference type="Proteomes" id="UP000053750"/>
    </source>
</evidence>
<protein>
    <recommendedName>
        <fullName evidence="4">DUF1294 domain-containing protein</fullName>
    </recommendedName>
</protein>
<dbReference type="InterPro" id="IPR010718">
    <property type="entry name" value="DUF1294"/>
</dbReference>
<evidence type="ECO:0000313" key="2">
    <source>
        <dbReference type="EMBL" id="EXX91013.1"/>
    </source>
</evidence>
<feature type="transmembrane region" description="Helical" evidence="1">
    <location>
        <begin position="66"/>
        <end position="89"/>
    </location>
</feature>
<dbReference type="OrthoDB" id="1698854at2"/>
<organism evidence="2 3">
    <name type="scientific">Paenibacillus darwinianus</name>
    <dbReference type="NCBI Taxonomy" id="1380763"/>
    <lineage>
        <taxon>Bacteria</taxon>
        <taxon>Bacillati</taxon>
        <taxon>Bacillota</taxon>
        <taxon>Bacilli</taxon>
        <taxon>Bacillales</taxon>
        <taxon>Paenibacillaceae</taxon>
        <taxon>Paenibacillus</taxon>
    </lineage>
</organism>
<keyword evidence="3" id="KW-1185">Reference proteome</keyword>
<dbReference type="Proteomes" id="UP000053750">
    <property type="component" value="Unassembled WGS sequence"/>
</dbReference>
<keyword evidence="1" id="KW-0472">Membrane</keyword>
<comment type="caution">
    <text evidence="2">The sequence shown here is derived from an EMBL/GenBank/DDBJ whole genome shotgun (WGS) entry which is preliminary data.</text>
</comment>
<reference evidence="2 3" key="1">
    <citation type="submission" date="2014-02" db="EMBL/GenBank/DDBJ databases">
        <title>Genome sequence of Paenibacillus darwinianus reveals adaptive mechanisms for survival in Antarctic soils.</title>
        <authorList>
            <person name="Dsouza M."/>
            <person name="Taylor M.W."/>
            <person name="Turner S.J."/>
            <person name="Aislabie J."/>
        </authorList>
    </citation>
    <scope>NUCLEOTIDE SEQUENCE [LARGE SCALE GENOMIC DNA]</scope>
    <source>
        <strain evidence="2 3">CE1</strain>
    </source>
</reference>
<accession>A0A9W5W7W8</accession>
<keyword evidence="1" id="KW-0812">Transmembrane</keyword>
<dbReference type="GO" id="GO:0003676">
    <property type="term" value="F:nucleic acid binding"/>
    <property type="evidence" value="ECO:0007669"/>
    <property type="project" value="InterPro"/>
</dbReference>
<dbReference type="InterPro" id="IPR012156">
    <property type="entry name" value="Cold_shock_CspA"/>
</dbReference>
<gene>
    <name evidence="2" type="ORF">BG53_12395</name>
</gene>
<name>A0A9W5W7W8_9BACL</name>
<evidence type="ECO:0008006" key="4">
    <source>
        <dbReference type="Google" id="ProtNLM"/>
    </source>
</evidence>
<sequence>MILLGVYLAAVNLLLFVLMGADKRMARQGRRRIPERWLFALAWLGGAAGGWIGMRLWRHKTKHRSFSAGFPILTLLNIALIITAFRIGWFE</sequence>